<evidence type="ECO:0000313" key="8">
    <source>
        <dbReference type="EMBL" id="KAF2434666.1"/>
    </source>
</evidence>
<dbReference type="Gene3D" id="3.90.79.10">
    <property type="entry name" value="Nucleoside Triphosphate Pyrophosphohydrolase"/>
    <property type="match status" value="1"/>
</dbReference>
<gene>
    <name evidence="8" type="ORF">EJ08DRAFT_693171</name>
</gene>
<dbReference type="InterPro" id="IPR039121">
    <property type="entry name" value="NUDT19"/>
</dbReference>
<organism evidence="8 9">
    <name type="scientific">Tothia fuscella</name>
    <dbReference type="NCBI Taxonomy" id="1048955"/>
    <lineage>
        <taxon>Eukaryota</taxon>
        <taxon>Fungi</taxon>
        <taxon>Dikarya</taxon>
        <taxon>Ascomycota</taxon>
        <taxon>Pezizomycotina</taxon>
        <taxon>Dothideomycetes</taxon>
        <taxon>Pleosporomycetidae</taxon>
        <taxon>Venturiales</taxon>
        <taxon>Cylindrosympodiaceae</taxon>
        <taxon>Tothia</taxon>
    </lineage>
</organism>
<dbReference type="InterPro" id="IPR015797">
    <property type="entry name" value="NUDIX_hydrolase-like_dom_sf"/>
</dbReference>
<proteinExistence type="predicted"/>
<dbReference type="EMBL" id="MU007015">
    <property type="protein sequence ID" value="KAF2434666.1"/>
    <property type="molecule type" value="Genomic_DNA"/>
</dbReference>
<dbReference type="PANTHER" id="PTHR12318">
    <property type="entry name" value="TESTOSTERONE-REGULATED PROTEIN RP2"/>
    <property type="match status" value="1"/>
</dbReference>
<keyword evidence="5" id="KW-0460">Magnesium</keyword>
<name>A0A9P4P0Y3_9PEZI</name>
<dbReference type="PROSITE" id="PS51462">
    <property type="entry name" value="NUDIX"/>
    <property type="match status" value="1"/>
</dbReference>
<evidence type="ECO:0000313" key="9">
    <source>
        <dbReference type="Proteomes" id="UP000800235"/>
    </source>
</evidence>
<dbReference type="CDD" id="cd18870">
    <property type="entry name" value="NUDIX_AcylCoAdiphos_Nudt19"/>
    <property type="match status" value="1"/>
</dbReference>
<dbReference type="InterPro" id="IPR000086">
    <property type="entry name" value="NUDIX_hydrolase_dom"/>
</dbReference>
<dbReference type="Proteomes" id="UP000800235">
    <property type="component" value="Unassembled WGS sequence"/>
</dbReference>
<keyword evidence="6" id="KW-0464">Manganese</keyword>
<dbReference type="AlphaFoldDB" id="A0A9P4P0Y3"/>
<sequence>MSDKKAAKAPSIPRPSSSVLLISPTNQVLLLHRVRTSSSFPSAHVFPGGNVSEFHDGRVPDIEDPKRHVDNDAYRLAAIRETFEESGILLAYNNGFGRLLEVEDSKREAGRKAVHKGEVPFPKWLARQGGRPDVDNLIPFTRWITPPNVPKRFTTQMYVYFLPTTTSSVGNIGSAKEAVIPDPTHDGGLEHTAARFLPPQTWLDMAKSGEIIMFPPQVFLLTMISQFLTPSTPNILTDAFEQQRKQLRQFLKGGDPSWADACISPIGTNGAQYGDKRVILSLEDPGLDLKKHGRRGVSDYVVMVAFSKEGPRQVEIRTRKEVFGEGREKL</sequence>
<evidence type="ECO:0000256" key="1">
    <source>
        <dbReference type="ARBA" id="ARBA00001936"/>
    </source>
</evidence>
<comment type="cofactor">
    <cofactor evidence="1">
        <name>Mn(2+)</name>
        <dbReference type="ChEBI" id="CHEBI:29035"/>
    </cofactor>
</comment>
<keyword evidence="9" id="KW-1185">Reference proteome</keyword>
<evidence type="ECO:0000256" key="4">
    <source>
        <dbReference type="ARBA" id="ARBA00022801"/>
    </source>
</evidence>
<keyword evidence="3" id="KW-0479">Metal-binding</keyword>
<evidence type="ECO:0000259" key="7">
    <source>
        <dbReference type="PROSITE" id="PS51462"/>
    </source>
</evidence>
<dbReference type="SUPFAM" id="SSF55811">
    <property type="entry name" value="Nudix"/>
    <property type="match status" value="1"/>
</dbReference>
<evidence type="ECO:0000256" key="2">
    <source>
        <dbReference type="ARBA" id="ARBA00001946"/>
    </source>
</evidence>
<dbReference type="GO" id="GO:0046872">
    <property type="term" value="F:metal ion binding"/>
    <property type="evidence" value="ECO:0007669"/>
    <property type="project" value="UniProtKB-KW"/>
</dbReference>
<feature type="domain" description="Nudix hydrolase" evidence="7">
    <location>
        <begin position="12"/>
        <end position="219"/>
    </location>
</feature>
<keyword evidence="4" id="KW-0378">Hydrolase</keyword>
<comment type="cofactor">
    <cofactor evidence="2">
        <name>Mg(2+)</name>
        <dbReference type="ChEBI" id="CHEBI:18420"/>
    </cofactor>
</comment>
<evidence type="ECO:0000256" key="5">
    <source>
        <dbReference type="ARBA" id="ARBA00022842"/>
    </source>
</evidence>
<accession>A0A9P4P0Y3</accession>
<comment type="caution">
    <text evidence="8">The sequence shown here is derived from an EMBL/GenBank/DDBJ whole genome shotgun (WGS) entry which is preliminary data.</text>
</comment>
<evidence type="ECO:0000256" key="6">
    <source>
        <dbReference type="ARBA" id="ARBA00023211"/>
    </source>
</evidence>
<dbReference type="OrthoDB" id="1695362at2759"/>
<dbReference type="GO" id="GO:0005739">
    <property type="term" value="C:mitochondrion"/>
    <property type="evidence" value="ECO:0007669"/>
    <property type="project" value="TreeGrafter"/>
</dbReference>
<protein>
    <recommendedName>
        <fullName evidence="7">Nudix hydrolase domain-containing protein</fullName>
    </recommendedName>
</protein>
<dbReference type="GO" id="GO:0016818">
    <property type="term" value="F:hydrolase activity, acting on acid anhydrides, in phosphorus-containing anhydrides"/>
    <property type="evidence" value="ECO:0007669"/>
    <property type="project" value="InterPro"/>
</dbReference>
<evidence type="ECO:0000256" key="3">
    <source>
        <dbReference type="ARBA" id="ARBA00022723"/>
    </source>
</evidence>
<dbReference type="PANTHER" id="PTHR12318:SF0">
    <property type="entry name" value="ACYL-COENZYME A DIPHOSPHATASE NUDT19"/>
    <property type="match status" value="1"/>
</dbReference>
<reference evidence="8" key="1">
    <citation type="journal article" date="2020" name="Stud. Mycol.">
        <title>101 Dothideomycetes genomes: a test case for predicting lifestyles and emergence of pathogens.</title>
        <authorList>
            <person name="Haridas S."/>
            <person name="Albert R."/>
            <person name="Binder M."/>
            <person name="Bloem J."/>
            <person name="Labutti K."/>
            <person name="Salamov A."/>
            <person name="Andreopoulos B."/>
            <person name="Baker S."/>
            <person name="Barry K."/>
            <person name="Bills G."/>
            <person name="Bluhm B."/>
            <person name="Cannon C."/>
            <person name="Castanera R."/>
            <person name="Culley D."/>
            <person name="Daum C."/>
            <person name="Ezra D."/>
            <person name="Gonzalez J."/>
            <person name="Henrissat B."/>
            <person name="Kuo A."/>
            <person name="Liang C."/>
            <person name="Lipzen A."/>
            <person name="Lutzoni F."/>
            <person name="Magnuson J."/>
            <person name="Mondo S."/>
            <person name="Nolan M."/>
            <person name="Ohm R."/>
            <person name="Pangilinan J."/>
            <person name="Park H.-J."/>
            <person name="Ramirez L."/>
            <person name="Alfaro M."/>
            <person name="Sun H."/>
            <person name="Tritt A."/>
            <person name="Yoshinaga Y."/>
            <person name="Zwiers L.-H."/>
            <person name="Turgeon B."/>
            <person name="Goodwin S."/>
            <person name="Spatafora J."/>
            <person name="Crous P."/>
            <person name="Grigoriev I."/>
        </authorList>
    </citation>
    <scope>NUCLEOTIDE SEQUENCE</scope>
    <source>
        <strain evidence="8">CBS 130266</strain>
    </source>
</reference>